<evidence type="ECO:0000313" key="3">
    <source>
        <dbReference type="Proteomes" id="UP001060336"/>
    </source>
</evidence>
<proteinExistence type="predicted"/>
<sequence>MILKLFTSHPQSVGESYWQHFGFATSTGAAMMLGGLACIAHGLFPFLFTRTGSKTIARLYERMSAGARHKVMAANHAELGQQPAE</sequence>
<organism evidence="2 3">
    <name type="scientific">Nisaea acidiphila</name>
    <dbReference type="NCBI Taxonomy" id="1862145"/>
    <lineage>
        <taxon>Bacteria</taxon>
        <taxon>Pseudomonadati</taxon>
        <taxon>Pseudomonadota</taxon>
        <taxon>Alphaproteobacteria</taxon>
        <taxon>Rhodospirillales</taxon>
        <taxon>Thalassobaculaceae</taxon>
        <taxon>Nisaea</taxon>
    </lineage>
</organism>
<protein>
    <submittedName>
        <fullName evidence="2">DUF6356 family protein</fullName>
    </submittedName>
</protein>
<dbReference type="RefSeq" id="WP_257771737.1">
    <property type="nucleotide sequence ID" value="NZ_CP102480.1"/>
</dbReference>
<dbReference type="KEGG" id="naci:NUH88_09670"/>
<keyword evidence="1" id="KW-1133">Transmembrane helix</keyword>
<reference evidence="2" key="1">
    <citation type="submission" date="2022-08" db="EMBL/GenBank/DDBJ databases">
        <title>Nisaea acidiphila sp. nov., isolated from a marine algal debris and emended description of the genus Nisaea Urios et al. 2008.</title>
        <authorList>
            <person name="Kwon K."/>
        </authorList>
    </citation>
    <scope>NUCLEOTIDE SEQUENCE</scope>
    <source>
        <strain evidence="2">MEBiC11861</strain>
    </source>
</reference>
<keyword evidence="1" id="KW-0812">Transmembrane</keyword>
<feature type="transmembrane region" description="Helical" evidence="1">
    <location>
        <begin position="20"/>
        <end position="48"/>
    </location>
</feature>
<dbReference type="Pfam" id="PF19883">
    <property type="entry name" value="DUF6356"/>
    <property type="match status" value="1"/>
</dbReference>
<evidence type="ECO:0000256" key="1">
    <source>
        <dbReference type="SAM" id="Phobius"/>
    </source>
</evidence>
<accession>A0A9J7B0E8</accession>
<dbReference type="InterPro" id="IPR045936">
    <property type="entry name" value="DUF6356"/>
</dbReference>
<keyword evidence="3" id="KW-1185">Reference proteome</keyword>
<gene>
    <name evidence="2" type="ORF">NUH88_09670</name>
</gene>
<dbReference type="AlphaFoldDB" id="A0A9J7B0E8"/>
<dbReference type="EMBL" id="CP102480">
    <property type="protein sequence ID" value="UUX51956.1"/>
    <property type="molecule type" value="Genomic_DNA"/>
</dbReference>
<keyword evidence="1" id="KW-0472">Membrane</keyword>
<dbReference type="Proteomes" id="UP001060336">
    <property type="component" value="Chromosome"/>
</dbReference>
<name>A0A9J7B0E8_9PROT</name>
<evidence type="ECO:0000313" key="2">
    <source>
        <dbReference type="EMBL" id="UUX51956.1"/>
    </source>
</evidence>